<sequence>MDKSGITIEILQDGNIEICRDLCNELMAFQKSKATMAPEKFDAMNFDTRMKRSYELAKEKQVIVAKADGVPIGYAFSTIDVIERGKLTIPEWAPNRDQPGVLGFYPDWEHLPERVGCLSNLYIRDGYRHLGLGSKLFRMSMEWMASFPDVECVFIYVSNGNREALDFYLKHGFLYSHDVFGGFIQAVCKFIK</sequence>
<name>A0A3G3JWU1_9BACL</name>
<gene>
    <name evidence="2" type="ORF">EAV92_06900</name>
</gene>
<proteinExistence type="predicted"/>
<evidence type="ECO:0000313" key="3">
    <source>
        <dbReference type="Proteomes" id="UP000269097"/>
    </source>
</evidence>
<dbReference type="SUPFAM" id="SSF55729">
    <property type="entry name" value="Acyl-CoA N-acyltransferases (Nat)"/>
    <property type="match status" value="1"/>
</dbReference>
<dbReference type="GO" id="GO:0016747">
    <property type="term" value="F:acyltransferase activity, transferring groups other than amino-acyl groups"/>
    <property type="evidence" value="ECO:0007669"/>
    <property type="project" value="InterPro"/>
</dbReference>
<dbReference type="Pfam" id="PF00583">
    <property type="entry name" value="Acetyltransf_1"/>
    <property type="match status" value="1"/>
</dbReference>
<organism evidence="2 3">
    <name type="scientific">Cohnella candidum</name>
    <dbReference type="NCBI Taxonomy" id="2674991"/>
    <lineage>
        <taxon>Bacteria</taxon>
        <taxon>Bacillati</taxon>
        <taxon>Bacillota</taxon>
        <taxon>Bacilli</taxon>
        <taxon>Bacillales</taxon>
        <taxon>Paenibacillaceae</taxon>
        <taxon>Cohnella</taxon>
    </lineage>
</organism>
<evidence type="ECO:0000259" key="1">
    <source>
        <dbReference type="PROSITE" id="PS51186"/>
    </source>
</evidence>
<accession>A0A3G3JWU1</accession>
<dbReference type="Gene3D" id="3.40.630.30">
    <property type="match status" value="1"/>
</dbReference>
<protein>
    <submittedName>
        <fullName evidence="2">GNAT family N-acetyltransferase</fullName>
    </submittedName>
</protein>
<evidence type="ECO:0000313" key="2">
    <source>
        <dbReference type="EMBL" id="AYQ72321.1"/>
    </source>
</evidence>
<dbReference type="InterPro" id="IPR016181">
    <property type="entry name" value="Acyl_CoA_acyltransferase"/>
</dbReference>
<keyword evidence="3" id="KW-1185">Reference proteome</keyword>
<dbReference type="PROSITE" id="PS51186">
    <property type="entry name" value="GNAT"/>
    <property type="match status" value="1"/>
</dbReference>
<dbReference type="CDD" id="cd04301">
    <property type="entry name" value="NAT_SF"/>
    <property type="match status" value="1"/>
</dbReference>
<dbReference type="EMBL" id="CP033433">
    <property type="protein sequence ID" value="AYQ72321.1"/>
    <property type="molecule type" value="Genomic_DNA"/>
</dbReference>
<dbReference type="KEGG" id="coh:EAV92_06900"/>
<dbReference type="AlphaFoldDB" id="A0A3G3JWU1"/>
<feature type="domain" description="N-acetyltransferase" evidence="1">
    <location>
        <begin position="6"/>
        <end position="192"/>
    </location>
</feature>
<keyword evidence="2" id="KW-0808">Transferase</keyword>
<dbReference type="InterPro" id="IPR000182">
    <property type="entry name" value="GNAT_dom"/>
</dbReference>
<dbReference type="RefSeq" id="WP_123040381.1">
    <property type="nucleotide sequence ID" value="NZ_CP033433.1"/>
</dbReference>
<reference evidence="2 3" key="1">
    <citation type="submission" date="2018-10" db="EMBL/GenBank/DDBJ databases">
        <title>Genome Sequence of Cohnella sp.</title>
        <authorList>
            <person name="Srinivasan S."/>
            <person name="Kim M.K."/>
        </authorList>
    </citation>
    <scope>NUCLEOTIDE SEQUENCE [LARGE SCALE GENOMIC DNA]</scope>
    <source>
        <strain evidence="2 3">18JY8-7</strain>
    </source>
</reference>
<dbReference type="Proteomes" id="UP000269097">
    <property type="component" value="Chromosome"/>
</dbReference>